<feature type="chain" id="PRO_5008043374" evidence="1">
    <location>
        <begin position="19"/>
        <end position="278"/>
    </location>
</feature>
<keyword evidence="1" id="KW-0732">Signal</keyword>
<dbReference type="InterPro" id="IPR035810">
    <property type="entry name" value="PEBP_euk"/>
</dbReference>
<dbReference type="Gene3D" id="3.90.280.10">
    <property type="entry name" value="PEBP-like"/>
    <property type="match status" value="1"/>
</dbReference>
<feature type="signal peptide" evidence="1">
    <location>
        <begin position="1"/>
        <end position="18"/>
    </location>
</feature>
<evidence type="ECO:0000313" key="2">
    <source>
        <dbReference type="EMBL" id="KXX74765.1"/>
    </source>
</evidence>
<gene>
    <name evidence="2" type="ORF">MMYC01_209288</name>
</gene>
<dbReference type="InterPro" id="IPR036610">
    <property type="entry name" value="PEBP-like_sf"/>
</dbReference>
<sequence length="278" mass="29040">MLRAAGLLALSLAIVASADDNAVSVSTLDFKNRFVESGIVPEVIAALDPAVSFYASYRADDGHDELLVPGSSLSISEAGMPLEFSVENLNNGTNVTAQTRFLIYLASVLVPEKNLDADAPSRDNPTARNLRHYLAGNYTRAGTNSTVLPSAQRLTVPMGQQPFTPFTNPNPAPNTGVHRFIYALYSQPARFNTAGFESVGMETQTENWNLSEWRTQLGLGPALGATFFTIDTGSNDGQGGSAGTGGGTGENAAAGNAASSHLVGLAVLATSFSLLALA</sequence>
<accession>A0A175VU48</accession>
<dbReference type="Proteomes" id="UP000078237">
    <property type="component" value="Unassembled WGS sequence"/>
</dbReference>
<organism evidence="2 3">
    <name type="scientific">Madurella mycetomatis</name>
    <dbReference type="NCBI Taxonomy" id="100816"/>
    <lineage>
        <taxon>Eukaryota</taxon>
        <taxon>Fungi</taxon>
        <taxon>Dikarya</taxon>
        <taxon>Ascomycota</taxon>
        <taxon>Pezizomycotina</taxon>
        <taxon>Sordariomycetes</taxon>
        <taxon>Sordariomycetidae</taxon>
        <taxon>Sordariales</taxon>
        <taxon>Sordariales incertae sedis</taxon>
        <taxon>Madurella</taxon>
    </lineage>
</organism>
<dbReference type="EMBL" id="LCTW02000322">
    <property type="protein sequence ID" value="KXX74765.1"/>
    <property type="molecule type" value="Genomic_DNA"/>
</dbReference>
<dbReference type="CDD" id="cd00866">
    <property type="entry name" value="PEBP_euk"/>
    <property type="match status" value="1"/>
</dbReference>
<proteinExistence type="predicted"/>
<protein>
    <submittedName>
        <fullName evidence="2">Phosphatidylethanolamine-binding protein 4</fullName>
    </submittedName>
</protein>
<dbReference type="AlphaFoldDB" id="A0A175VU48"/>
<evidence type="ECO:0000313" key="3">
    <source>
        <dbReference type="Proteomes" id="UP000078237"/>
    </source>
</evidence>
<dbReference type="VEuPathDB" id="FungiDB:MMYC01_209288"/>
<dbReference type="PANTHER" id="PTHR11362:SF82">
    <property type="entry name" value="PHOSPHATIDYLETHANOLAMINE-BINDING PROTEIN 4"/>
    <property type="match status" value="1"/>
</dbReference>
<evidence type="ECO:0000256" key="1">
    <source>
        <dbReference type="SAM" id="SignalP"/>
    </source>
</evidence>
<comment type="caution">
    <text evidence="2">The sequence shown here is derived from an EMBL/GenBank/DDBJ whole genome shotgun (WGS) entry which is preliminary data.</text>
</comment>
<name>A0A175VU48_9PEZI</name>
<keyword evidence="3" id="KW-1185">Reference proteome</keyword>
<dbReference type="STRING" id="100816.A0A175VU48"/>
<dbReference type="OrthoDB" id="2506647at2759"/>
<reference evidence="2 3" key="1">
    <citation type="journal article" date="2016" name="Genome Announc.">
        <title>Genome Sequence of Madurella mycetomatis mm55, Isolated from a Human Mycetoma Case in Sudan.</title>
        <authorList>
            <person name="Smit S."/>
            <person name="Derks M.F."/>
            <person name="Bervoets S."/>
            <person name="Fahal A."/>
            <person name="van Leeuwen W."/>
            <person name="van Belkum A."/>
            <person name="van de Sande W.W."/>
        </authorList>
    </citation>
    <scope>NUCLEOTIDE SEQUENCE [LARGE SCALE GENOMIC DNA]</scope>
    <source>
        <strain evidence="3">mm55</strain>
    </source>
</reference>
<dbReference type="PANTHER" id="PTHR11362">
    <property type="entry name" value="PHOSPHATIDYLETHANOLAMINE-BINDING PROTEIN"/>
    <property type="match status" value="1"/>
</dbReference>
<dbReference type="SUPFAM" id="SSF49777">
    <property type="entry name" value="PEBP-like"/>
    <property type="match status" value="1"/>
</dbReference>